<dbReference type="InterPro" id="IPR005720">
    <property type="entry name" value="Dihydroorotate_DH_cat"/>
</dbReference>
<dbReference type="PANTHER" id="PTHR48109">
    <property type="entry name" value="DIHYDROOROTATE DEHYDROGENASE (QUINONE), MITOCHONDRIAL-RELATED"/>
    <property type="match status" value="1"/>
</dbReference>
<keyword evidence="4" id="KW-0288">FMN</keyword>
<dbReference type="STRING" id="1802126.A3B25_01630"/>
<dbReference type="CDD" id="cd04738">
    <property type="entry name" value="DHOD_2_like"/>
    <property type="match status" value="1"/>
</dbReference>
<comment type="pathway">
    <text evidence="2">Pyrimidine metabolism; UMP biosynthesis via de novo pathway.</text>
</comment>
<protein>
    <recommendedName>
        <fullName evidence="8">Dihydroorotate dehydrogenase (quinone)</fullName>
        <ecNumber evidence="8">1.3.5.2</ecNumber>
    </recommendedName>
</protein>
<sequence>MKRLFLFMIGFCYRNIMKPIFFLQDPEKVHIRTTHVGERLGESAPVKKIFSLAFRHKYPALSQSLFGIGFETPVGLAAGFDYEAKLTQILPSLGFGFGTVGTLTNFPYEGNPRPMLGRLPHSRSLMVNKGFKNLGVKNTLNNLRDKTFEYPVGVSIGKTNTAAHKTQEEAVHDIIAAFRIAEKSSVPFAYYELNISCPNLAGSIEFYAPHHLRNLLAAVETLHVKKPLFIKMPISKTDAEISEMLEVITSFSFVQAVILGNLQRDRHNPNLIPEEVARFTAGNFSGLPCQSRSDELIRLVFRDFGKKIKIIGCGGIFSAKDAYRKMKLGASLVELITGLVYEGPQLVAQINSELPEFLARDGLHSIREAVGLDA</sequence>
<dbReference type="EC" id="1.3.5.2" evidence="8"/>
<dbReference type="EMBL" id="MHNW01000002">
    <property type="protein sequence ID" value="OGZ54740.1"/>
    <property type="molecule type" value="Genomic_DNA"/>
</dbReference>
<evidence type="ECO:0000256" key="3">
    <source>
        <dbReference type="ARBA" id="ARBA00022630"/>
    </source>
</evidence>
<dbReference type="InterPro" id="IPR005719">
    <property type="entry name" value="Dihydroorotate_DH_2"/>
</dbReference>
<dbReference type="InterPro" id="IPR050074">
    <property type="entry name" value="DHO_dehydrogenase"/>
</dbReference>
<evidence type="ECO:0000256" key="7">
    <source>
        <dbReference type="ARBA" id="ARBA00023136"/>
    </source>
</evidence>
<dbReference type="GO" id="GO:0106430">
    <property type="term" value="F:dihydroorotate dehydrogenase (quinone) activity"/>
    <property type="evidence" value="ECO:0007669"/>
    <property type="project" value="UniProtKB-EC"/>
</dbReference>
<feature type="domain" description="Dihydroorotate dehydrogenase catalytic" evidence="9">
    <location>
        <begin position="61"/>
        <end position="358"/>
    </location>
</feature>
<dbReference type="NCBIfam" id="NF003652">
    <property type="entry name" value="PRK05286.2-5"/>
    <property type="match status" value="1"/>
</dbReference>
<keyword evidence="6" id="KW-0560">Oxidoreductase</keyword>
<dbReference type="Gene3D" id="3.20.20.70">
    <property type="entry name" value="Aldolase class I"/>
    <property type="match status" value="1"/>
</dbReference>
<dbReference type="Proteomes" id="UP000179106">
    <property type="component" value="Unassembled WGS sequence"/>
</dbReference>
<evidence type="ECO:0000313" key="10">
    <source>
        <dbReference type="EMBL" id="OGZ54740.1"/>
    </source>
</evidence>
<evidence type="ECO:0000256" key="5">
    <source>
        <dbReference type="ARBA" id="ARBA00022975"/>
    </source>
</evidence>
<dbReference type="PANTHER" id="PTHR48109:SF4">
    <property type="entry name" value="DIHYDROOROTATE DEHYDROGENASE (QUINONE), MITOCHONDRIAL"/>
    <property type="match status" value="1"/>
</dbReference>
<gene>
    <name evidence="10" type="ORF">A3B25_01630</name>
</gene>
<evidence type="ECO:0000256" key="4">
    <source>
        <dbReference type="ARBA" id="ARBA00022643"/>
    </source>
</evidence>
<comment type="caution">
    <text evidence="10">The sequence shown here is derived from an EMBL/GenBank/DDBJ whole genome shotgun (WGS) entry which is preliminary data.</text>
</comment>
<dbReference type="InterPro" id="IPR013785">
    <property type="entry name" value="Aldolase_TIM"/>
</dbReference>
<dbReference type="NCBIfam" id="TIGR01036">
    <property type="entry name" value="pyrD_sub2"/>
    <property type="match status" value="1"/>
</dbReference>
<dbReference type="Pfam" id="PF01180">
    <property type="entry name" value="DHO_dh"/>
    <property type="match status" value="1"/>
</dbReference>
<evidence type="ECO:0000259" key="9">
    <source>
        <dbReference type="Pfam" id="PF01180"/>
    </source>
</evidence>
<keyword evidence="3" id="KW-0285">Flavoprotein</keyword>
<keyword evidence="7" id="KW-0472">Membrane</keyword>
<dbReference type="GO" id="GO:0016020">
    <property type="term" value="C:membrane"/>
    <property type="evidence" value="ECO:0007669"/>
    <property type="project" value="InterPro"/>
</dbReference>
<evidence type="ECO:0000256" key="8">
    <source>
        <dbReference type="NCBIfam" id="TIGR01036"/>
    </source>
</evidence>
<proteinExistence type="predicted"/>
<comment type="cofactor">
    <cofactor evidence="1">
        <name>FMN</name>
        <dbReference type="ChEBI" id="CHEBI:58210"/>
    </cofactor>
</comment>
<evidence type="ECO:0000256" key="6">
    <source>
        <dbReference type="ARBA" id="ARBA00023002"/>
    </source>
</evidence>
<evidence type="ECO:0000256" key="1">
    <source>
        <dbReference type="ARBA" id="ARBA00001917"/>
    </source>
</evidence>
<evidence type="ECO:0000313" key="11">
    <source>
        <dbReference type="Proteomes" id="UP000179106"/>
    </source>
</evidence>
<name>A0A1G2GXC7_9BACT</name>
<dbReference type="GO" id="GO:0005737">
    <property type="term" value="C:cytoplasm"/>
    <property type="evidence" value="ECO:0007669"/>
    <property type="project" value="InterPro"/>
</dbReference>
<evidence type="ECO:0000256" key="2">
    <source>
        <dbReference type="ARBA" id="ARBA00004725"/>
    </source>
</evidence>
<dbReference type="GO" id="GO:0009220">
    <property type="term" value="P:pyrimidine ribonucleotide biosynthetic process"/>
    <property type="evidence" value="ECO:0007669"/>
    <property type="project" value="UniProtKB-UniRule"/>
</dbReference>
<organism evidence="10 11">
    <name type="scientific">Candidatus Ryanbacteria bacterium RIFCSPLOWO2_01_FULL_48_26</name>
    <dbReference type="NCBI Taxonomy" id="1802126"/>
    <lineage>
        <taxon>Bacteria</taxon>
        <taxon>Candidatus Ryaniibacteriota</taxon>
    </lineage>
</organism>
<dbReference type="SUPFAM" id="SSF51395">
    <property type="entry name" value="FMN-linked oxidoreductases"/>
    <property type="match status" value="1"/>
</dbReference>
<keyword evidence="5" id="KW-0665">Pyrimidine biosynthesis</keyword>
<dbReference type="AlphaFoldDB" id="A0A1G2GXC7"/>
<dbReference type="GO" id="GO:0006207">
    <property type="term" value="P:'de novo' pyrimidine nucleobase biosynthetic process"/>
    <property type="evidence" value="ECO:0007669"/>
    <property type="project" value="UniProtKB-UniRule"/>
</dbReference>
<reference evidence="10 11" key="1">
    <citation type="journal article" date="2016" name="Nat. Commun.">
        <title>Thousands of microbial genomes shed light on interconnected biogeochemical processes in an aquifer system.</title>
        <authorList>
            <person name="Anantharaman K."/>
            <person name="Brown C.T."/>
            <person name="Hug L.A."/>
            <person name="Sharon I."/>
            <person name="Castelle C.J."/>
            <person name="Probst A.J."/>
            <person name="Thomas B.C."/>
            <person name="Singh A."/>
            <person name="Wilkins M.J."/>
            <person name="Karaoz U."/>
            <person name="Brodie E.L."/>
            <person name="Williams K.H."/>
            <person name="Hubbard S.S."/>
            <person name="Banfield J.F."/>
        </authorList>
    </citation>
    <scope>NUCLEOTIDE SEQUENCE [LARGE SCALE GENOMIC DNA]</scope>
</reference>
<accession>A0A1G2GXC7</accession>